<dbReference type="GO" id="GO:0005344">
    <property type="term" value="F:oxygen carrier activity"/>
    <property type="evidence" value="ECO:0007669"/>
    <property type="project" value="UniProtKB-KW"/>
</dbReference>
<dbReference type="Gene3D" id="1.20.120.50">
    <property type="entry name" value="Hemerythrin-like"/>
    <property type="match status" value="1"/>
</dbReference>
<gene>
    <name evidence="6" type="ORF">FL622_00955</name>
</gene>
<name>A0A550JKN9_9BACT</name>
<dbReference type="GO" id="GO:0046872">
    <property type="term" value="F:metal ion binding"/>
    <property type="evidence" value="ECO:0007669"/>
    <property type="project" value="UniProtKB-KW"/>
</dbReference>
<evidence type="ECO:0000313" key="7">
    <source>
        <dbReference type="Proteomes" id="UP000317155"/>
    </source>
</evidence>
<comment type="similarity">
    <text evidence="1">Belongs to the hemerythrin family.</text>
</comment>
<dbReference type="NCBIfam" id="NF033749">
    <property type="entry name" value="bact_hemeryth"/>
    <property type="match status" value="1"/>
</dbReference>
<feature type="domain" description="Hemerythrin-like" evidence="5">
    <location>
        <begin position="13"/>
        <end position="129"/>
    </location>
</feature>
<dbReference type="RefSeq" id="WP_092052493.1">
    <property type="nucleotide sequence ID" value="NZ_FOJJ01000001.1"/>
</dbReference>
<reference evidence="6 7" key="1">
    <citation type="submission" date="2019-07" db="EMBL/GenBank/DDBJ databases">
        <title>Insights of Desulfuromonas acetexigens electromicrobiology.</title>
        <authorList>
            <person name="Katuri K."/>
            <person name="Sapireddy V."/>
            <person name="Shaw D.R."/>
            <person name="Saikaly P."/>
        </authorList>
    </citation>
    <scope>NUCLEOTIDE SEQUENCE [LARGE SCALE GENOMIC DNA]</scope>
    <source>
        <strain evidence="6 7">2873</strain>
    </source>
</reference>
<accession>A0A550JKN9</accession>
<dbReference type="InterPro" id="IPR012312">
    <property type="entry name" value="Hemerythrin-like"/>
</dbReference>
<evidence type="ECO:0000313" key="6">
    <source>
        <dbReference type="EMBL" id="TRO83784.1"/>
    </source>
</evidence>
<dbReference type="SUPFAM" id="SSF47188">
    <property type="entry name" value="Hemerythrin-like"/>
    <property type="match status" value="1"/>
</dbReference>
<dbReference type="InterPro" id="IPR035938">
    <property type="entry name" value="Hemerythrin-like_sf"/>
</dbReference>
<dbReference type="NCBIfam" id="TIGR02481">
    <property type="entry name" value="hemeryth_dom"/>
    <property type="match status" value="1"/>
</dbReference>
<keyword evidence="2" id="KW-0813">Transport</keyword>
<dbReference type="CDD" id="cd12107">
    <property type="entry name" value="Hemerythrin"/>
    <property type="match status" value="1"/>
</dbReference>
<dbReference type="NCBIfam" id="NF002007">
    <property type="entry name" value="PRK00808.1"/>
    <property type="match status" value="1"/>
</dbReference>
<evidence type="ECO:0000256" key="4">
    <source>
        <dbReference type="ARBA" id="ARBA00023004"/>
    </source>
</evidence>
<evidence type="ECO:0000259" key="5">
    <source>
        <dbReference type="Pfam" id="PF01814"/>
    </source>
</evidence>
<evidence type="ECO:0000256" key="1">
    <source>
        <dbReference type="ARBA" id="ARBA00010587"/>
    </source>
</evidence>
<protein>
    <submittedName>
        <fullName evidence="6">Bacteriohemerythrin</fullName>
    </submittedName>
</protein>
<dbReference type="PANTHER" id="PTHR37164:SF1">
    <property type="entry name" value="BACTERIOHEMERYTHRIN"/>
    <property type="match status" value="1"/>
</dbReference>
<sequence length="135" mass="15585">MAFFKWEDRFSVGIREIDTQHQKLVAMLNELYDAMQAGKGNDALGKILDEMIKYTAGHFATEERYMKTYNYPELAAHKQEHDSLTKQVLDLQRQFKSGQASMSVKVGNFLKSWLINHISGTDMKYSPFLRAQGMK</sequence>
<dbReference type="InterPro" id="IPR016131">
    <property type="entry name" value="Haemerythrin_Fe_BS"/>
</dbReference>
<dbReference type="Proteomes" id="UP000317155">
    <property type="component" value="Unassembled WGS sequence"/>
</dbReference>
<dbReference type="AlphaFoldDB" id="A0A550JKN9"/>
<keyword evidence="4" id="KW-0408">Iron</keyword>
<organism evidence="6 7">
    <name type="scientific">Trichloromonas acetexigens</name>
    <dbReference type="NCBI Taxonomy" id="38815"/>
    <lineage>
        <taxon>Bacteria</taxon>
        <taxon>Pseudomonadati</taxon>
        <taxon>Thermodesulfobacteriota</taxon>
        <taxon>Desulfuromonadia</taxon>
        <taxon>Desulfuromonadales</taxon>
        <taxon>Trichloromonadaceae</taxon>
        <taxon>Trichloromonas</taxon>
    </lineage>
</organism>
<keyword evidence="7" id="KW-1185">Reference proteome</keyword>
<dbReference type="Pfam" id="PF01814">
    <property type="entry name" value="Hemerythrin"/>
    <property type="match status" value="1"/>
</dbReference>
<dbReference type="InterPro" id="IPR050669">
    <property type="entry name" value="Hemerythrin"/>
</dbReference>
<proteinExistence type="inferred from homology"/>
<keyword evidence="3" id="KW-0479">Metal-binding</keyword>
<dbReference type="PROSITE" id="PS00550">
    <property type="entry name" value="HEMERYTHRINS"/>
    <property type="match status" value="1"/>
</dbReference>
<comment type="caution">
    <text evidence="6">The sequence shown here is derived from an EMBL/GenBank/DDBJ whole genome shotgun (WGS) entry which is preliminary data.</text>
</comment>
<dbReference type="InterPro" id="IPR012827">
    <property type="entry name" value="Hemerythrin_metal-bd"/>
</dbReference>
<dbReference type="PANTHER" id="PTHR37164">
    <property type="entry name" value="BACTERIOHEMERYTHRIN"/>
    <property type="match status" value="1"/>
</dbReference>
<evidence type="ECO:0000256" key="3">
    <source>
        <dbReference type="ARBA" id="ARBA00022723"/>
    </source>
</evidence>
<evidence type="ECO:0000256" key="2">
    <source>
        <dbReference type="ARBA" id="ARBA00022621"/>
    </source>
</evidence>
<dbReference type="OrthoDB" id="9774644at2"/>
<keyword evidence="2" id="KW-0561">Oxygen transport</keyword>
<dbReference type="EMBL" id="VJVV01000001">
    <property type="protein sequence ID" value="TRO83784.1"/>
    <property type="molecule type" value="Genomic_DNA"/>
</dbReference>